<gene>
    <name evidence="2" type="ORF">NVS89_18925</name>
</gene>
<feature type="domain" description="Amidase" evidence="1">
    <location>
        <begin position="24"/>
        <end position="445"/>
    </location>
</feature>
<dbReference type="InterPro" id="IPR036928">
    <property type="entry name" value="AS_sf"/>
</dbReference>
<reference evidence="2" key="1">
    <citation type="submission" date="2022-08" db="EMBL/GenBank/DDBJ databases">
        <authorList>
            <person name="Li F."/>
        </authorList>
    </citation>
    <scope>NUCLEOTIDE SEQUENCE</scope>
    <source>
        <strain evidence="2">MQZ15Z-1</strain>
    </source>
</reference>
<name>A0A9X2PGV2_9HYPH</name>
<dbReference type="InterPro" id="IPR023631">
    <property type="entry name" value="Amidase_dom"/>
</dbReference>
<dbReference type="PANTHER" id="PTHR11895:SF76">
    <property type="entry name" value="INDOLEACETAMIDE HYDROLASE"/>
    <property type="match status" value="1"/>
</dbReference>
<evidence type="ECO:0000313" key="2">
    <source>
        <dbReference type="EMBL" id="MCS0497164.1"/>
    </source>
</evidence>
<dbReference type="Gene3D" id="3.90.1300.10">
    <property type="entry name" value="Amidase signature (AS) domain"/>
    <property type="match status" value="1"/>
</dbReference>
<accession>A0A9X2PGV2</accession>
<dbReference type="Proteomes" id="UP001151088">
    <property type="component" value="Unassembled WGS sequence"/>
</dbReference>
<dbReference type="PANTHER" id="PTHR11895">
    <property type="entry name" value="TRANSAMIDASE"/>
    <property type="match status" value="1"/>
</dbReference>
<proteinExistence type="predicted"/>
<keyword evidence="3" id="KW-1185">Reference proteome</keyword>
<dbReference type="GO" id="GO:0003824">
    <property type="term" value="F:catalytic activity"/>
    <property type="evidence" value="ECO:0007669"/>
    <property type="project" value="InterPro"/>
</dbReference>
<comment type="caution">
    <text evidence="2">The sequence shown here is derived from an EMBL/GenBank/DDBJ whole genome shotgun (WGS) entry which is preliminary data.</text>
</comment>
<evidence type="ECO:0000313" key="3">
    <source>
        <dbReference type="Proteomes" id="UP001151088"/>
    </source>
</evidence>
<dbReference type="RefSeq" id="WP_258734317.1">
    <property type="nucleotide sequence ID" value="NZ_JANTHZ010000010.1"/>
</dbReference>
<dbReference type="AlphaFoldDB" id="A0A9X2PGV2"/>
<dbReference type="EMBL" id="JANTHZ010000010">
    <property type="protein sequence ID" value="MCS0497164.1"/>
    <property type="molecule type" value="Genomic_DNA"/>
</dbReference>
<dbReference type="SUPFAM" id="SSF75304">
    <property type="entry name" value="Amidase signature (AS) enzymes"/>
    <property type="match status" value="1"/>
</dbReference>
<organism evidence="2 3">
    <name type="scientific">Ancylobacter mangrovi</name>
    <dbReference type="NCBI Taxonomy" id="2972472"/>
    <lineage>
        <taxon>Bacteria</taxon>
        <taxon>Pseudomonadati</taxon>
        <taxon>Pseudomonadota</taxon>
        <taxon>Alphaproteobacteria</taxon>
        <taxon>Hyphomicrobiales</taxon>
        <taxon>Xanthobacteraceae</taxon>
        <taxon>Ancylobacter</taxon>
    </lineage>
</organism>
<protein>
    <submittedName>
        <fullName evidence="2">Amidase family protein</fullName>
    </submittedName>
</protein>
<dbReference type="InterPro" id="IPR000120">
    <property type="entry name" value="Amidase"/>
</dbReference>
<dbReference type="Pfam" id="PF01425">
    <property type="entry name" value="Amidase"/>
    <property type="match status" value="1"/>
</dbReference>
<sequence length="503" mass="52786">MLELSARETRALIGRKQLSPVEVHDACQARIEAVDPHLNALVARDFERSRRDARRAEDAVMRGEPLGVLHGLPVAIKDLTETEGLVTSFGSLAHADNVPWRDDPLVARIRAAGGVVIAKSNTPEFGAGANTVNKVYGATVNPFDPTLSCAGSSGGSAVALATGMVPLATGSDLGGSLRTPASFCGVVGHRPSPGAVASEGRAHGWSPHLVEGPMARCVDDAALLMAAMVGESSRDPLSRPLDPRDFLHLHKVDPGTLRVAFSADLGGVPVAREVAEHFVAVAEGLAPLFSHSMWKDPELPEVDATFETLRAVGFAGGITDYVERHRALATPNVVANTELARRFAITDIARAQAGQTEILRRFQDFFADIDLLICPAASVVPFPVDELYVPEIDGVALDTYISWCAIAYAITLTSHPATVIPCGLGPSGLPFGLQIVGRLRDDAGTLAAAAAIEAALADDPVLARPAPDLTRLARMPSRAGAVIAALAGPFERPGAHARHAVAP</sequence>
<evidence type="ECO:0000259" key="1">
    <source>
        <dbReference type="Pfam" id="PF01425"/>
    </source>
</evidence>